<name>G9YWB1_FLAPL</name>
<keyword evidence="1" id="KW-0812">Transmembrane</keyword>
<proteinExistence type="predicted"/>
<comment type="caution">
    <text evidence="2">The sequence shown here is derived from an EMBL/GenBank/DDBJ whole genome shotgun (WGS) entry which is preliminary data.</text>
</comment>
<feature type="transmembrane region" description="Helical" evidence="1">
    <location>
        <begin position="25"/>
        <end position="45"/>
    </location>
</feature>
<reference evidence="2 3" key="1">
    <citation type="submission" date="2011-08" db="EMBL/GenBank/DDBJ databases">
        <authorList>
            <person name="Weinstock G."/>
            <person name="Sodergren E."/>
            <person name="Clifton S."/>
            <person name="Fulton L."/>
            <person name="Fulton B."/>
            <person name="Courtney L."/>
            <person name="Fronick C."/>
            <person name="Harrison M."/>
            <person name="Strong C."/>
            <person name="Farmer C."/>
            <person name="Delahaunty K."/>
            <person name="Markovic C."/>
            <person name="Hall O."/>
            <person name="Minx P."/>
            <person name="Tomlinson C."/>
            <person name="Mitreva M."/>
            <person name="Hou S."/>
            <person name="Chen J."/>
            <person name="Wollam A."/>
            <person name="Pepin K.H."/>
            <person name="Johnson M."/>
            <person name="Bhonagiri V."/>
            <person name="Zhang X."/>
            <person name="Suruliraj S."/>
            <person name="Warren W."/>
            <person name="Chinwalla A."/>
            <person name="Mardis E.R."/>
            <person name="Wilson R.K."/>
        </authorList>
    </citation>
    <scope>NUCLEOTIDE SEQUENCE [LARGE SCALE GENOMIC DNA]</scope>
    <source>
        <strain evidence="2 3">ATCC 29863</strain>
    </source>
</reference>
<accession>G9YWB1</accession>
<keyword evidence="1" id="KW-1133">Transmembrane helix</keyword>
<sequence>MHDNPPCSDKKLFFIIPPFSHHCKIYKSILAFVTFCCCFFCVLLLK</sequence>
<dbReference type="EMBL" id="AGCK01000312">
    <property type="protein sequence ID" value="EHM39165.1"/>
    <property type="molecule type" value="Genomic_DNA"/>
</dbReference>
<evidence type="ECO:0000313" key="3">
    <source>
        <dbReference type="Proteomes" id="UP000004459"/>
    </source>
</evidence>
<gene>
    <name evidence="2" type="ORF">HMPREF0372_03828</name>
</gene>
<dbReference type="Proteomes" id="UP000004459">
    <property type="component" value="Unassembled WGS sequence"/>
</dbReference>
<protein>
    <submittedName>
        <fullName evidence="2">Uncharacterized protein</fullName>
    </submittedName>
</protein>
<keyword evidence="1" id="KW-0472">Membrane</keyword>
<dbReference type="HOGENOM" id="CLU_3183962_0_0_9"/>
<evidence type="ECO:0000256" key="1">
    <source>
        <dbReference type="SAM" id="Phobius"/>
    </source>
</evidence>
<dbReference type="AlphaFoldDB" id="G9YWB1"/>
<organism evidence="2 3">
    <name type="scientific">Flavonifractor plautii ATCC 29863</name>
    <dbReference type="NCBI Taxonomy" id="411475"/>
    <lineage>
        <taxon>Bacteria</taxon>
        <taxon>Bacillati</taxon>
        <taxon>Bacillota</taxon>
        <taxon>Clostridia</taxon>
        <taxon>Eubacteriales</taxon>
        <taxon>Oscillospiraceae</taxon>
        <taxon>Flavonifractor</taxon>
    </lineage>
</organism>
<evidence type="ECO:0000313" key="2">
    <source>
        <dbReference type="EMBL" id="EHM39165.1"/>
    </source>
</evidence>